<dbReference type="InterPro" id="IPR029044">
    <property type="entry name" value="Nucleotide-diphossugar_trans"/>
</dbReference>
<dbReference type="STRING" id="4795.A0A225V3V9"/>
<keyword evidence="7" id="KW-1133">Transmembrane helix</keyword>
<evidence type="ECO:0000256" key="10">
    <source>
        <dbReference type="ARBA" id="ARBA00037847"/>
    </source>
</evidence>
<comment type="similarity">
    <text evidence="3">Belongs to the MNN1/MNT family.</text>
</comment>
<evidence type="ECO:0000256" key="5">
    <source>
        <dbReference type="ARBA" id="ARBA00022692"/>
    </source>
</evidence>
<reference evidence="12" key="1">
    <citation type="submission" date="2017-03" db="EMBL/GenBank/DDBJ databases">
        <title>Phytopthora megakarya and P. palmivora, two closely related causual agents of cacao black pod achieved similar genome size and gene model numbers by different mechanisms.</title>
        <authorList>
            <person name="Ali S."/>
            <person name="Shao J."/>
            <person name="Larry D.J."/>
            <person name="Kronmiller B."/>
            <person name="Shen D."/>
            <person name="Strem M.D."/>
            <person name="Melnick R.L."/>
            <person name="Guiltinan M.J."/>
            <person name="Tyler B.M."/>
            <person name="Meinhardt L.W."/>
            <person name="Bailey B.A."/>
        </authorList>
    </citation>
    <scope>NUCLEOTIDE SEQUENCE [LARGE SCALE GENOMIC DNA]</scope>
    <source>
        <strain evidence="12">zdho120</strain>
    </source>
</reference>
<dbReference type="InterPro" id="IPR022751">
    <property type="entry name" value="Alpha_mannosyltransferase"/>
</dbReference>
<keyword evidence="12" id="KW-1185">Reference proteome</keyword>
<dbReference type="PANTHER" id="PTHR31646:SF1">
    <property type="entry name" value="ALPHA-1,2-MANNOSYLTRANSFERASE MNN2"/>
    <property type="match status" value="1"/>
</dbReference>
<protein>
    <submittedName>
        <fullName evidence="11">Uncharacterized protein</fullName>
    </submittedName>
</protein>
<dbReference type="PANTHER" id="PTHR31646">
    <property type="entry name" value="ALPHA-1,2-MANNOSYLTRANSFERASE MNN2"/>
    <property type="match status" value="1"/>
</dbReference>
<dbReference type="Gene3D" id="3.90.550.10">
    <property type="entry name" value="Spore Coat Polysaccharide Biosynthesis Protein SpsA, Chain A"/>
    <property type="match status" value="1"/>
</dbReference>
<evidence type="ECO:0000256" key="8">
    <source>
        <dbReference type="ARBA" id="ARBA00023034"/>
    </source>
</evidence>
<keyword evidence="5" id="KW-0812">Transmembrane</keyword>
<evidence type="ECO:0000313" key="11">
    <source>
        <dbReference type="EMBL" id="OWY99992.1"/>
    </source>
</evidence>
<dbReference type="Pfam" id="PF11051">
    <property type="entry name" value="Mannosyl_trans3"/>
    <property type="match status" value="1"/>
</dbReference>
<name>A0A225V3V9_9STRA</name>
<evidence type="ECO:0000256" key="3">
    <source>
        <dbReference type="ARBA" id="ARBA00009105"/>
    </source>
</evidence>
<organism evidence="11 12">
    <name type="scientific">Phytophthora megakarya</name>
    <dbReference type="NCBI Taxonomy" id="4795"/>
    <lineage>
        <taxon>Eukaryota</taxon>
        <taxon>Sar</taxon>
        <taxon>Stramenopiles</taxon>
        <taxon>Oomycota</taxon>
        <taxon>Peronosporomycetes</taxon>
        <taxon>Peronosporales</taxon>
        <taxon>Peronosporaceae</taxon>
        <taxon>Phytophthora</taxon>
    </lineage>
</organism>
<dbReference type="EMBL" id="NBNE01007987">
    <property type="protein sequence ID" value="OWY99992.1"/>
    <property type="molecule type" value="Genomic_DNA"/>
</dbReference>
<keyword evidence="6" id="KW-0735">Signal-anchor</keyword>
<keyword evidence="4" id="KW-0808">Transferase</keyword>
<sequence>MLVIFTSNNASKTITNRQISPTPAPPVVILPPGARRLRCIAWRGTGQCRPNGPREPQNDKNCSEIIAPGMSGFCEVVDTDTGEQLQVMRRHCNSVKGNVKFRCADAPAFANYPIEGQAAVEKVLVPGFSLPHVAGGGQPRDGIVMVVYPKLLASAYATIRVLHDVLHCRLPIEIWFHVDEIEEDSMLLTPLQELGKFIGDISYHPIYEPRAKGFLSKVFAIYNSYFDRILFLDADNVPVRDPSYLFTTPEFEASGAVFWPDFWHPRRTLFNLHARSILWELLDSPFVDMMEQESGQLLVDRTRHAAPLELVYFYSFHEPNLIEKLDVVYGDKDLFRLAWMKLKTPFHMIEALPAMAGREINGSFCGMTMVQHDVNGDVLFMHRNQHKLTGERDKKMEKAAFENTVVPPEKALGFPQLDGYPDPVIWTHILSFRKNAYRHLYTIDAYRADPQFPQWQPCYGRRYVAKQRLFELLTFSNYSFAGIETDIRRFAFEAAQLLLAQNVTWGDNFSNTTSD</sequence>
<evidence type="ECO:0000256" key="1">
    <source>
        <dbReference type="ARBA" id="ARBA00004394"/>
    </source>
</evidence>
<evidence type="ECO:0000256" key="2">
    <source>
        <dbReference type="ARBA" id="ARBA00004606"/>
    </source>
</evidence>
<dbReference type="GO" id="GO:0000026">
    <property type="term" value="F:alpha-1,2-mannosyltransferase activity"/>
    <property type="evidence" value="ECO:0007669"/>
    <property type="project" value="TreeGrafter"/>
</dbReference>
<dbReference type="GO" id="GO:0000139">
    <property type="term" value="C:Golgi membrane"/>
    <property type="evidence" value="ECO:0007669"/>
    <property type="project" value="UniProtKB-SubCell"/>
</dbReference>
<gene>
    <name evidence="11" type="ORF">PHMEG_00028910</name>
</gene>
<comment type="caution">
    <text evidence="11">The sequence shown here is derived from an EMBL/GenBank/DDBJ whole genome shotgun (WGS) entry which is preliminary data.</text>
</comment>
<keyword evidence="8" id="KW-0333">Golgi apparatus</keyword>
<dbReference type="AlphaFoldDB" id="A0A225V3V9"/>
<evidence type="ECO:0000256" key="6">
    <source>
        <dbReference type="ARBA" id="ARBA00022968"/>
    </source>
</evidence>
<evidence type="ECO:0000256" key="7">
    <source>
        <dbReference type="ARBA" id="ARBA00022989"/>
    </source>
</evidence>
<accession>A0A225V3V9</accession>
<evidence type="ECO:0000256" key="9">
    <source>
        <dbReference type="ARBA" id="ARBA00023136"/>
    </source>
</evidence>
<dbReference type="GO" id="GO:0046354">
    <property type="term" value="P:mannan biosynthetic process"/>
    <property type="evidence" value="ECO:0007669"/>
    <property type="project" value="TreeGrafter"/>
</dbReference>
<keyword evidence="9" id="KW-0472">Membrane</keyword>
<evidence type="ECO:0000313" key="12">
    <source>
        <dbReference type="Proteomes" id="UP000198211"/>
    </source>
</evidence>
<comment type="subcellular location">
    <subcellularLocation>
        <location evidence="10">Endomembrane system</location>
        <topology evidence="10">Single-pass membrane protein</topology>
    </subcellularLocation>
    <subcellularLocation>
        <location evidence="1">Golgi apparatus membrane</location>
    </subcellularLocation>
    <subcellularLocation>
        <location evidence="2">Membrane</location>
        <topology evidence="2">Single-pass type II membrane protein</topology>
    </subcellularLocation>
</comment>
<evidence type="ECO:0000256" key="4">
    <source>
        <dbReference type="ARBA" id="ARBA00022679"/>
    </source>
</evidence>
<dbReference type="SUPFAM" id="SSF53448">
    <property type="entry name" value="Nucleotide-diphospho-sugar transferases"/>
    <property type="match status" value="1"/>
</dbReference>
<dbReference type="OrthoDB" id="430354at2759"/>
<dbReference type="Proteomes" id="UP000198211">
    <property type="component" value="Unassembled WGS sequence"/>
</dbReference>
<proteinExistence type="inferred from homology"/>